<feature type="repeat" description="ANK" evidence="7">
    <location>
        <begin position="1305"/>
        <end position="1337"/>
    </location>
</feature>
<dbReference type="SUPFAM" id="SSF48452">
    <property type="entry name" value="TPR-like"/>
    <property type="match status" value="1"/>
</dbReference>
<dbReference type="Pfam" id="PF12796">
    <property type="entry name" value="Ank_2"/>
    <property type="match status" value="3"/>
</dbReference>
<dbReference type="InterPro" id="IPR002110">
    <property type="entry name" value="Ankyrin_rpt"/>
</dbReference>
<keyword evidence="6 9" id="KW-0472">Membrane</keyword>
<dbReference type="GO" id="GO:0015798">
    <property type="term" value="P:myo-inositol transport"/>
    <property type="evidence" value="ECO:0007669"/>
    <property type="project" value="UniProtKB-ARBA"/>
</dbReference>
<feature type="compositionally biased region" description="Acidic residues" evidence="8">
    <location>
        <begin position="1288"/>
        <end position="1298"/>
    </location>
</feature>
<feature type="compositionally biased region" description="Low complexity" evidence="8">
    <location>
        <begin position="1526"/>
        <end position="1537"/>
    </location>
</feature>
<comment type="similarity">
    <text evidence="2">Belongs to the major facilitator superfamily. Sugar transporter (TC 2.A.1.1) family.</text>
</comment>
<dbReference type="InterPro" id="IPR020846">
    <property type="entry name" value="MFS_dom"/>
</dbReference>
<feature type="transmembrane region" description="Helical" evidence="9">
    <location>
        <begin position="264"/>
        <end position="286"/>
    </location>
</feature>
<keyword evidence="4 9" id="KW-0812">Transmembrane</keyword>
<feature type="transmembrane region" description="Helical" evidence="9">
    <location>
        <begin position="127"/>
        <end position="145"/>
    </location>
</feature>
<evidence type="ECO:0000256" key="5">
    <source>
        <dbReference type="ARBA" id="ARBA00022989"/>
    </source>
</evidence>
<evidence type="ECO:0000256" key="8">
    <source>
        <dbReference type="SAM" id="MobiDB-lite"/>
    </source>
</evidence>
<dbReference type="PROSITE" id="PS50088">
    <property type="entry name" value="ANK_REPEAT"/>
    <property type="match status" value="6"/>
</dbReference>
<dbReference type="InterPro" id="IPR005829">
    <property type="entry name" value="Sugar_transporter_CS"/>
</dbReference>
<feature type="domain" description="Major facilitator superfamily (MFS) profile" evidence="10">
    <location>
        <begin position="132"/>
        <end position="590"/>
    </location>
</feature>
<feature type="transmembrane region" description="Helical" evidence="9">
    <location>
        <begin position="497"/>
        <end position="515"/>
    </location>
</feature>
<feature type="compositionally biased region" description="Polar residues" evidence="8">
    <location>
        <begin position="942"/>
        <end position="958"/>
    </location>
</feature>
<evidence type="ECO:0000256" key="2">
    <source>
        <dbReference type="ARBA" id="ARBA00010992"/>
    </source>
</evidence>
<evidence type="ECO:0000256" key="3">
    <source>
        <dbReference type="ARBA" id="ARBA00022448"/>
    </source>
</evidence>
<dbReference type="SMART" id="SM00248">
    <property type="entry name" value="ANK"/>
    <property type="match status" value="7"/>
</dbReference>
<feature type="region of interest" description="Disordered" evidence="8">
    <location>
        <begin position="942"/>
        <end position="973"/>
    </location>
</feature>
<dbReference type="InterPro" id="IPR011990">
    <property type="entry name" value="TPR-like_helical_dom_sf"/>
</dbReference>
<dbReference type="InterPro" id="IPR003663">
    <property type="entry name" value="Sugar/inositol_transpt"/>
</dbReference>
<keyword evidence="7" id="KW-0040">ANK repeat</keyword>
<dbReference type="SUPFAM" id="SSF103473">
    <property type="entry name" value="MFS general substrate transporter"/>
    <property type="match status" value="1"/>
</dbReference>
<dbReference type="InterPro" id="IPR036770">
    <property type="entry name" value="Ankyrin_rpt-contain_sf"/>
</dbReference>
<feature type="compositionally biased region" description="Polar residues" evidence="8">
    <location>
        <begin position="903"/>
        <end position="914"/>
    </location>
</feature>
<dbReference type="NCBIfam" id="TIGR00879">
    <property type="entry name" value="SP"/>
    <property type="match status" value="1"/>
</dbReference>
<keyword evidence="3" id="KW-0813">Transport</keyword>
<dbReference type="PRINTS" id="PR01415">
    <property type="entry name" value="ANKYRIN"/>
</dbReference>
<dbReference type="PROSITE" id="PS50850">
    <property type="entry name" value="MFS"/>
    <property type="match status" value="1"/>
</dbReference>
<dbReference type="Gene3D" id="1.20.1250.20">
    <property type="entry name" value="MFS general substrate transporter like domains"/>
    <property type="match status" value="1"/>
</dbReference>
<feature type="repeat" description="ANK" evidence="7">
    <location>
        <begin position="1233"/>
        <end position="1265"/>
    </location>
</feature>
<proteinExistence type="inferred from homology"/>
<feature type="region of interest" description="Disordered" evidence="8">
    <location>
        <begin position="1282"/>
        <end position="1309"/>
    </location>
</feature>
<evidence type="ECO:0000256" key="7">
    <source>
        <dbReference type="PROSITE-ProRule" id="PRU00023"/>
    </source>
</evidence>
<dbReference type="InterPro" id="IPR050814">
    <property type="entry name" value="Myo-inositol_Transporter"/>
</dbReference>
<dbReference type="Gene3D" id="1.25.40.20">
    <property type="entry name" value="Ankyrin repeat-containing domain"/>
    <property type="match status" value="3"/>
</dbReference>
<protein>
    <submittedName>
        <fullName evidence="11">Hypothetical polyol transporter</fullName>
    </submittedName>
</protein>
<dbReference type="PROSITE" id="PS50297">
    <property type="entry name" value="ANK_REP_REGION"/>
    <property type="match status" value="5"/>
</dbReference>
<dbReference type="PRINTS" id="PR00171">
    <property type="entry name" value="SUGRTRNSPORT"/>
</dbReference>
<feature type="repeat" description="ANK" evidence="7">
    <location>
        <begin position="1201"/>
        <end position="1233"/>
    </location>
</feature>
<evidence type="ECO:0000256" key="9">
    <source>
        <dbReference type="SAM" id="Phobius"/>
    </source>
</evidence>
<dbReference type="PROSITE" id="PS00217">
    <property type="entry name" value="SUGAR_TRANSPORT_2"/>
    <property type="match status" value="1"/>
</dbReference>
<evidence type="ECO:0000256" key="6">
    <source>
        <dbReference type="ARBA" id="ARBA00023136"/>
    </source>
</evidence>
<feature type="region of interest" description="Disordered" evidence="8">
    <location>
        <begin position="1517"/>
        <end position="1583"/>
    </location>
</feature>
<dbReference type="PANTHER" id="PTHR48020:SF4">
    <property type="entry name" value="SYMPORT, PUTATIVE (AFU_ORTHOLOGUE AFUA_3G11790)-RELATED"/>
    <property type="match status" value="1"/>
</dbReference>
<name>A0A5A4RIT4_9LECA</name>
<evidence type="ECO:0000259" key="10">
    <source>
        <dbReference type="PROSITE" id="PS50850"/>
    </source>
</evidence>
<dbReference type="FunFam" id="1.20.1250.20:FF:000474">
    <property type="entry name" value="Sugar transporter, putative"/>
    <property type="match status" value="1"/>
</dbReference>
<dbReference type="PANTHER" id="PTHR48020">
    <property type="entry name" value="PROTON MYO-INOSITOL COTRANSPORTER"/>
    <property type="match status" value="1"/>
</dbReference>
<dbReference type="GO" id="GO:0022857">
    <property type="term" value="F:transmembrane transporter activity"/>
    <property type="evidence" value="ECO:0007669"/>
    <property type="project" value="InterPro"/>
</dbReference>
<dbReference type="Gene3D" id="1.25.40.10">
    <property type="entry name" value="Tetratricopeptide repeat domain"/>
    <property type="match status" value="1"/>
</dbReference>
<feature type="transmembrane region" description="Helical" evidence="9">
    <location>
        <begin position="439"/>
        <end position="458"/>
    </location>
</feature>
<dbReference type="PROSITE" id="PS00216">
    <property type="entry name" value="SUGAR_TRANSPORT_1"/>
    <property type="match status" value="1"/>
</dbReference>
<dbReference type="SMR" id="A0A5A4RIT4"/>
<feature type="transmembrane region" description="Helical" evidence="9">
    <location>
        <begin position="470"/>
        <end position="490"/>
    </location>
</feature>
<accession>A0A5A4RIT4</accession>
<dbReference type="Pfam" id="PF00083">
    <property type="entry name" value="Sugar_tr"/>
    <property type="match status" value="1"/>
</dbReference>
<evidence type="ECO:0000313" key="11">
    <source>
        <dbReference type="EMBL" id="BBI16192.1"/>
    </source>
</evidence>
<feature type="repeat" description="ANK" evidence="7">
    <location>
        <begin position="1405"/>
        <end position="1437"/>
    </location>
</feature>
<feature type="transmembrane region" description="Helical" evidence="9">
    <location>
        <begin position="205"/>
        <end position="223"/>
    </location>
</feature>
<feature type="region of interest" description="Disordered" evidence="8">
    <location>
        <begin position="903"/>
        <end position="928"/>
    </location>
</feature>
<dbReference type="SUPFAM" id="SSF48403">
    <property type="entry name" value="Ankyrin repeat"/>
    <property type="match status" value="1"/>
</dbReference>
<reference evidence="11" key="1">
    <citation type="journal article" date="2019" name="Fungal Biol.">
        <title>The conservation of polyol transporter proteins and their involvement in lichenized Ascomycota.</title>
        <authorList>
            <person name="Yoshino K."/>
            <person name="Yamamoto K."/>
            <person name="Hara K."/>
            <person name="Sonoda M."/>
            <person name="Yamamoto Y."/>
            <person name="Sakamoto K."/>
        </authorList>
    </citation>
    <scope>NUCLEOTIDE SEQUENCE</scope>
    <source>
        <strain evidence="11">KY1401</strain>
    </source>
</reference>
<feature type="transmembrane region" description="Helical" evidence="9">
    <location>
        <begin position="172"/>
        <end position="193"/>
    </location>
</feature>
<dbReference type="GO" id="GO:0016020">
    <property type="term" value="C:membrane"/>
    <property type="evidence" value="ECO:0007669"/>
    <property type="project" value="UniProtKB-SubCell"/>
</dbReference>
<comment type="subcellular location">
    <subcellularLocation>
        <location evidence="1">Membrane</location>
        <topology evidence="1">Multi-pass membrane protein</topology>
    </subcellularLocation>
</comment>
<evidence type="ECO:0000256" key="4">
    <source>
        <dbReference type="ARBA" id="ARBA00022692"/>
    </source>
</evidence>
<feature type="repeat" description="ANK" evidence="7">
    <location>
        <begin position="1338"/>
        <end position="1370"/>
    </location>
</feature>
<keyword evidence="5 9" id="KW-1133">Transmembrane helix</keyword>
<dbReference type="InterPro" id="IPR005828">
    <property type="entry name" value="MFS_sugar_transport-like"/>
</dbReference>
<dbReference type="EMBL" id="LC456221">
    <property type="protein sequence ID" value="BBI16192.1"/>
    <property type="molecule type" value="Genomic_DNA"/>
</dbReference>
<evidence type="ECO:0000256" key="1">
    <source>
        <dbReference type="ARBA" id="ARBA00004141"/>
    </source>
</evidence>
<feature type="transmembrane region" description="Helical" evidence="9">
    <location>
        <begin position="562"/>
        <end position="586"/>
    </location>
</feature>
<feature type="compositionally biased region" description="Polar residues" evidence="8">
    <location>
        <begin position="1566"/>
        <end position="1583"/>
    </location>
</feature>
<dbReference type="InterPro" id="IPR036259">
    <property type="entry name" value="MFS_trans_sf"/>
</dbReference>
<organism evidence="11">
    <name type="scientific">Ramalina conduplicans</name>
    <dbReference type="NCBI Taxonomy" id="372067"/>
    <lineage>
        <taxon>Eukaryota</taxon>
        <taxon>Fungi</taxon>
        <taxon>Dikarya</taxon>
        <taxon>Ascomycota</taxon>
        <taxon>Pezizomycotina</taxon>
        <taxon>Lecanoromycetes</taxon>
        <taxon>OSLEUM clade</taxon>
        <taxon>Lecanoromycetidae</taxon>
        <taxon>Lecanorales</taxon>
        <taxon>Lecanorineae</taxon>
        <taxon>Ramalinaceae</taxon>
        <taxon>Ramalina</taxon>
    </lineage>
</organism>
<sequence length="1583" mass="176137">MSRPTVLMTQELSRDYSKLEDSRKSSFGLTTRIYTSEASEIGSKYIDINHNVEALIENPLGHFTPEQLLRDVREFARTKGLDQHLDLLKKGAQIAKDPRCYEVVRGITQEEKQALHNEVYRPFRQPVALYVTIVVCCIGAAVQGWDQTGSNGANLTWPKDFGLNTDIRSNDFWILGLVNAAPYFAAAIFGCWMSHPLNHRFGRRGTIFVSAIFAFASVVGSACTTNWPQLLACRCLLGIAMGTKASTVPVFAAENVPANVRGTLVMGWQLWVAFGIFLGATANLALYQVGPLAWRLQLGSACIPAIPLLVGIYMCPESPRWYIKKNRYQDAFRSLSRLRSTPLQAARDLYYIHAQVRLEEAMLGNGDVQTIRVTESEKHVTTRARYFTRFVQLFTIARVRRATLATFVVMISQQMCGINIMAFYSSTLFVEAHSSERQALLFTWGFGLINFVFAWPAVRVIDSFGRRALLLFTFPHMAWTLLATAFCFYISPNIPAHLGLVAFFIYLFAAFYSPGEGPVPFTYSAEAFPLYHREVGMSLSVATNLFWAGLLTVCFPRLVSVFTLTGAVGFFAGLNVLAFTMIFLWVPETKQRTLEELDYIFGVPTRRHMHYQVARMLRSEEEGGRCLGGLNHDLPRAALIGSHKAEISCCLHWQNQELFYLPSLWVSPVAMDPHCGPGDWVDISNPCEIVIKTLEQQQEGGDAPSDSGTPQLDLLGETRKLQRISTLTGKVWRTKKFCSHTEDQHWSNVSTLMKRCHDILYTFSDVRLHQDAQQCLTASPRKRQTSDHDLGDPSLQTLCAHVGLFIKVLQITLQIVNIAHQRRQNAPSREVQKSRQSLSDAILDLKAATSSRRAIVYNDPQIDEGQERILLREVEHCSESAQRALNESTMATSKDYETSWPLASSNISPGMKTTSPPFSPSLKSKPSAHHFEIRPKVTPIVTTTSSHSKVMDSLTDSDSNTDPEPDFEPSFPPAISSELIRTLREESKRNVQTGDYVKAEEALRKAVEYLGEEPTSNLIPSEEKDQMLESLADIHLNMNEHDKAKLILSPLLKKEPGETNRKWRLYYKLATIYVAQDRLPDAEKFAKRSYVGREKALGKGHALISQSAELLIRIYEKQGDVQKARAFRNLYPDEKIVCLSPQISKHVGTKRVPWNPDISVDMDALTHTGKTLLINAITSGDDVLVQQHLRNGASVEKRCSSDISPIMYAVFNGQVKIAGVLLSRGAQVDASTAGWTPLHKASEQGDLQMMQLLLENGANIEARSPKKFPPYKNIASRLRRSSDVDFSSTDDDDTEEDNQSSSDGNGWTPLLRAASTGFEEATRLLLSHAANIEARSPSNATSLALASEKHHLPIIDMLLSRAANPDAADDFGWRPLHRIQVLPAGNECALRLLNSGADINARCVKGMTPLHYAVERGNESMVRLLLQTQSAADLQAQDVAKRTPLHLAIECRLEGMVHLLLECGADVRAKDGEGHDAQQAANHAMRKSPEIVKLLARHVKELKKREAIGGVLVGREAAEEPRRKNSIGSTWSGSTITPVTAAGAGQGHGSRGWGRSHAERRGGQSRGLTGQFSPVEQVWSEQK</sequence>
<feature type="repeat" description="ANK" evidence="7">
    <location>
        <begin position="1440"/>
        <end position="1472"/>
    </location>
</feature>
<dbReference type="GO" id="GO:0015791">
    <property type="term" value="P:polyol transmembrane transport"/>
    <property type="evidence" value="ECO:0007669"/>
    <property type="project" value="UniProtKB-ARBA"/>
</dbReference>